<dbReference type="GO" id="GO:0160147">
    <property type="term" value="F:tRNA pseudouridine(38-40) synthase activity"/>
    <property type="evidence" value="ECO:0007669"/>
    <property type="project" value="UniProtKB-EC"/>
</dbReference>
<evidence type="ECO:0000256" key="6">
    <source>
        <dbReference type="ARBA" id="ARBA00023235"/>
    </source>
</evidence>
<evidence type="ECO:0000256" key="12">
    <source>
        <dbReference type="ARBA" id="ARBA00066509"/>
    </source>
</evidence>
<gene>
    <name evidence="22" type="primary">LOC112683216</name>
</gene>
<reference evidence="22" key="1">
    <citation type="submission" date="2025-08" db="UniProtKB">
        <authorList>
            <consortium name="RefSeq"/>
        </authorList>
    </citation>
    <scope>IDENTIFICATION</scope>
    <source>
        <tissue evidence="22">Whole body</tissue>
    </source>
</reference>
<dbReference type="SUPFAM" id="SSF55120">
    <property type="entry name" value="Pseudouridine synthase"/>
    <property type="match status" value="1"/>
</dbReference>
<feature type="binding site" evidence="19">
    <location>
        <position position="179"/>
    </location>
    <ligand>
        <name>substrate</name>
    </ligand>
</feature>
<comment type="subcellular location">
    <subcellularLocation>
        <location evidence="2">Nucleus</location>
    </subcellularLocation>
</comment>
<feature type="domain" description="Pseudouridine synthase I TruA alpha/beta" evidence="20">
    <location>
        <begin position="213"/>
        <end position="318"/>
    </location>
</feature>
<name>A0A8B8FHA0_9HEMI</name>
<dbReference type="FunFam" id="3.30.70.580:FF:000002">
    <property type="entry name" value="tRNA pseudouridine synthase"/>
    <property type="match status" value="1"/>
</dbReference>
<organism evidence="21 22">
    <name type="scientific">Sipha flava</name>
    <name type="common">yellow sugarcane aphid</name>
    <dbReference type="NCBI Taxonomy" id="143950"/>
    <lineage>
        <taxon>Eukaryota</taxon>
        <taxon>Metazoa</taxon>
        <taxon>Ecdysozoa</taxon>
        <taxon>Arthropoda</taxon>
        <taxon>Hexapoda</taxon>
        <taxon>Insecta</taxon>
        <taxon>Pterygota</taxon>
        <taxon>Neoptera</taxon>
        <taxon>Paraneoptera</taxon>
        <taxon>Hemiptera</taxon>
        <taxon>Sternorrhyncha</taxon>
        <taxon>Aphidomorpha</taxon>
        <taxon>Aphidoidea</taxon>
        <taxon>Aphididae</taxon>
        <taxon>Sipha</taxon>
    </lineage>
</organism>
<keyword evidence="21" id="KW-1185">Reference proteome</keyword>
<dbReference type="NCBIfam" id="TIGR00071">
    <property type="entry name" value="hisT_truA"/>
    <property type="match status" value="1"/>
</dbReference>
<dbReference type="FunFam" id="3.30.70.660:FF:000002">
    <property type="entry name" value="tRNA pseudouridine synthase"/>
    <property type="match status" value="1"/>
</dbReference>
<dbReference type="GO" id="GO:0006397">
    <property type="term" value="P:mRNA processing"/>
    <property type="evidence" value="ECO:0007669"/>
    <property type="project" value="UniProtKB-KW"/>
</dbReference>
<comment type="subunit">
    <text evidence="11">Monomer. Forms a complex with RARG and the SRA1 RNA in the nucleus.</text>
</comment>
<dbReference type="CDD" id="cd02568">
    <property type="entry name" value="PseudoU_synth_PUS1_PUS2"/>
    <property type="match status" value="1"/>
</dbReference>
<dbReference type="AlphaFoldDB" id="A0A8B8FHA0"/>
<feature type="active site" description="Nucleophile" evidence="18">
    <location>
        <position position="125"/>
    </location>
</feature>
<dbReference type="InterPro" id="IPR001406">
    <property type="entry name" value="PsdUridine_synth_TruA"/>
</dbReference>
<evidence type="ECO:0000256" key="10">
    <source>
        <dbReference type="ARBA" id="ARBA00053709"/>
    </source>
</evidence>
<evidence type="ECO:0000256" key="18">
    <source>
        <dbReference type="PIRSR" id="PIRSR641708-1"/>
    </source>
</evidence>
<sequence length="445" mass="50669">MVLSTRYLLKTVLPTNSVCRSLFAATLVLTRTMVSDPIITQKHPLSEDDESIVSKKQCIEPRVKRKKCAVLLAYSGQGYLGLQRNKGTKTVEEELLQALKANNLITDEGFEQIQTMHFQRAARTDKGVSALRQIISLLLPEEVNKEVVNNALPEQIRVLDIRRATKGFNSKNSCDGRTYSYTCPTFAFAPQEATIDFSYRIDSTVIDKINEIVKNFLGCHNYHNYTSKKKPGDPSAQRYMVSFYCDKPFEKDGIELISLYVRGQSFMLHQIRKMVGVIIAICRGVANIDVIERSWKQERLDLPIAPGLGLVLEEVHYDKYNEKFGNDGMHERLDFVELNEQVSEFRAKHILPTIIKVEKEERSMQLWLEQLPLHTFEVRSEHRHMRTDINELNSPGLATLQAAAELIEKEQNNEEPVIDTNVELPHDNLSTLADAAQAMSSSKNK</sequence>
<evidence type="ECO:0000313" key="21">
    <source>
        <dbReference type="Proteomes" id="UP000694846"/>
    </source>
</evidence>
<dbReference type="InterPro" id="IPR020095">
    <property type="entry name" value="PsdUridine_synth_TruA_C"/>
</dbReference>
<proteinExistence type="inferred from homology"/>
<evidence type="ECO:0000256" key="8">
    <source>
        <dbReference type="ARBA" id="ARBA00036943"/>
    </source>
</evidence>
<dbReference type="RefSeq" id="XP_025409917.1">
    <property type="nucleotide sequence ID" value="XM_025554132.1"/>
</dbReference>
<evidence type="ECO:0000256" key="7">
    <source>
        <dbReference type="ARBA" id="ARBA00023242"/>
    </source>
</evidence>
<dbReference type="GO" id="GO:0005634">
    <property type="term" value="C:nucleus"/>
    <property type="evidence" value="ECO:0007669"/>
    <property type="project" value="UniProtKB-SubCell"/>
</dbReference>
<dbReference type="PANTHER" id="PTHR11142">
    <property type="entry name" value="PSEUDOURIDYLATE SYNTHASE"/>
    <property type="match status" value="1"/>
</dbReference>
<evidence type="ECO:0000256" key="5">
    <source>
        <dbReference type="ARBA" id="ARBA00022694"/>
    </source>
</evidence>
<dbReference type="OrthoDB" id="10256309at2759"/>
<evidence type="ECO:0000256" key="15">
    <source>
        <dbReference type="ARBA" id="ARBA00079087"/>
    </source>
</evidence>
<dbReference type="InterPro" id="IPR020097">
    <property type="entry name" value="PsdUridine_synth_TruA_a/b_dom"/>
</dbReference>
<evidence type="ECO:0000256" key="13">
    <source>
        <dbReference type="ARBA" id="ARBA00068582"/>
    </source>
</evidence>
<dbReference type="Proteomes" id="UP000694846">
    <property type="component" value="Unplaced"/>
</dbReference>
<dbReference type="GO" id="GO:0003723">
    <property type="term" value="F:RNA binding"/>
    <property type="evidence" value="ECO:0007669"/>
    <property type="project" value="InterPro"/>
</dbReference>
<keyword evidence="7" id="KW-0539">Nucleus</keyword>
<dbReference type="EC" id="5.4.99.12" evidence="12"/>
<evidence type="ECO:0000256" key="4">
    <source>
        <dbReference type="ARBA" id="ARBA00022664"/>
    </source>
</evidence>
<evidence type="ECO:0000256" key="11">
    <source>
        <dbReference type="ARBA" id="ARBA00064589"/>
    </source>
</evidence>
<dbReference type="GO" id="GO:0031119">
    <property type="term" value="P:tRNA pseudouridine synthesis"/>
    <property type="evidence" value="ECO:0007669"/>
    <property type="project" value="InterPro"/>
</dbReference>
<evidence type="ECO:0000259" key="20">
    <source>
        <dbReference type="Pfam" id="PF01416"/>
    </source>
</evidence>
<evidence type="ECO:0000256" key="2">
    <source>
        <dbReference type="ARBA" id="ARBA00004123"/>
    </source>
</evidence>
<dbReference type="InterPro" id="IPR020103">
    <property type="entry name" value="PsdUridine_synth_cat_dom_sf"/>
</dbReference>
<evidence type="ECO:0000256" key="9">
    <source>
        <dbReference type="ARBA" id="ARBA00052184"/>
    </source>
</evidence>
<dbReference type="Pfam" id="PF01416">
    <property type="entry name" value="PseudoU_synth_1"/>
    <property type="match status" value="1"/>
</dbReference>
<comment type="function">
    <text evidence="10">Pseudouridylate synthase that catalyzes pseudouridylation of tRNAs and mRNAs. Acts on positions 27/28 in the anticodon stem and also positions 34 and 36 in the anticodon of an intron containing tRNA. Also catalyzes pseudouridylation of mRNAs: mediates pseudouridylation of mRNAs with the consensus sequence 5'-UGUAG-3'. Acts as a regulator of pre-mRNA splicing by mediating pseudouridylation of pre-mRNAs at locations associated with alternatively spliced regions. Pseudouridylation of pre-mRNAs near splice sites directly regulates mRNA splicing and mRNA 3'-end processing. Involved in regulation of nuclear receptor activity through pseudouridylation of SRA1 mRNA.</text>
</comment>
<evidence type="ECO:0000256" key="1">
    <source>
        <dbReference type="ARBA" id="ARBA00001166"/>
    </source>
</evidence>
<keyword evidence="6" id="KW-0413">Isomerase</keyword>
<evidence type="ECO:0000256" key="16">
    <source>
        <dbReference type="ARBA" id="ARBA00080849"/>
    </source>
</evidence>
<evidence type="ECO:0000256" key="17">
    <source>
        <dbReference type="ARBA" id="ARBA00081344"/>
    </source>
</evidence>
<keyword evidence="5" id="KW-0819">tRNA processing</keyword>
<keyword evidence="4" id="KW-0507">mRNA processing</keyword>
<dbReference type="GO" id="GO:1990481">
    <property type="term" value="P:mRNA pseudouridine synthesis"/>
    <property type="evidence" value="ECO:0007669"/>
    <property type="project" value="TreeGrafter"/>
</dbReference>
<comment type="similarity">
    <text evidence="3">Belongs to the tRNA pseudouridine synthase TruA family.</text>
</comment>
<evidence type="ECO:0000256" key="3">
    <source>
        <dbReference type="ARBA" id="ARBA00009375"/>
    </source>
</evidence>
<protein>
    <recommendedName>
        <fullName evidence="13">Pseudouridylate synthase 1 homolog</fullName>
        <ecNumber evidence="12">5.4.99.12</ecNumber>
    </recommendedName>
    <alternativeName>
        <fullName evidence="14">tRNA pseudouridine synthase 1</fullName>
    </alternativeName>
    <alternativeName>
        <fullName evidence="17">tRNA pseudouridine(38-40) synthase</fullName>
    </alternativeName>
    <alternativeName>
        <fullName evidence="15">tRNA pseudouridylate synthase I</fullName>
    </alternativeName>
    <alternativeName>
        <fullName evidence="16">tRNA-uridine isomerase I</fullName>
    </alternativeName>
</protein>
<evidence type="ECO:0000313" key="22">
    <source>
        <dbReference type="RefSeq" id="XP_025409917.1"/>
    </source>
</evidence>
<comment type="catalytic activity">
    <reaction evidence="1">
        <text>a uridine in mRNA = a pseudouridine in mRNA</text>
        <dbReference type="Rhea" id="RHEA:56644"/>
        <dbReference type="Rhea" id="RHEA-COMP:14658"/>
        <dbReference type="Rhea" id="RHEA-COMP:14659"/>
        <dbReference type="ChEBI" id="CHEBI:65314"/>
        <dbReference type="ChEBI" id="CHEBI:65315"/>
    </reaction>
</comment>
<evidence type="ECO:0000256" key="14">
    <source>
        <dbReference type="ARBA" id="ARBA00075153"/>
    </source>
</evidence>
<dbReference type="InterPro" id="IPR020094">
    <property type="entry name" value="TruA/RsuA/RluB/E/F_N"/>
</dbReference>
<comment type="catalytic activity">
    <reaction evidence="8">
        <text>a uridine in tRNA = a pseudouridine in tRNA</text>
        <dbReference type="Rhea" id="RHEA:54572"/>
        <dbReference type="Rhea" id="RHEA-COMP:13339"/>
        <dbReference type="Rhea" id="RHEA-COMP:13934"/>
        <dbReference type="ChEBI" id="CHEBI:65314"/>
        <dbReference type="ChEBI" id="CHEBI:65315"/>
    </reaction>
</comment>
<dbReference type="CTD" id="80324"/>
<accession>A0A8B8FHA0</accession>
<dbReference type="PANTHER" id="PTHR11142:SF4">
    <property type="entry name" value="PSEUDOURIDYLATE SYNTHASE 1 HOMOLOG"/>
    <property type="match status" value="1"/>
</dbReference>
<dbReference type="InterPro" id="IPR041708">
    <property type="entry name" value="PUS1/PUS2-like"/>
</dbReference>
<dbReference type="GeneID" id="112683216"/>
<comment type="catalytic activity">
    <reaction evidence="9">
        <text>uridine(38/39/40) in tRNA = pseudouridine(38/39/40) in tRNA</text>
        <dbReference type="Rhea" id="RHEA:22376"/>
        <dbReference type="Rhea" id="RHEA-COMP:10085"/>
        <dbReference type="Rhea" id="RHEA-COMP:10087"/>
        <dbReference type="ChEBI" id="CHEBI:65314"/>
        <dbReference type="ChEBI" id="CHEBI:65315"/>
        <dbReference type="EC" id="5.4.99.12"/>
    </reaction>
</comment>
<evidence type="ECO:0000256" key="19">
    <source>
        <dbReference type="PIRSR" id="PIRSR641708-2"/>
    </source>
</evidence>
<dbReference type="Gene3D" id="3.30.70.580">
    <property type="entry name" value="Pseudouridine synthase I, catalytic domain, N-terminal subdomain"/>
    <property type="match status" value="1"/>
</dbReference>
<dbReference type="Gene3D" id="3.30.70.660">
    <property type="entry name" value="Pseudouridine synthase I, catalytic domain, C-terminal subdomain"/>
    <property type="match status" value="1"/>
</dbReference>